<name>A0A4R9BKH6_9MICO</name>
<sequence>MADDFDPTTAPAYQEGALRCGVPAGRERTGVTVKKASGFKYGTATLVLLGFVSGGAQFVAASIFGIVEYFSWDVRSTGGLVAVIAGVITWMKCRSWESWRNWIWLPILITATLVLIYMGFTAQSIARQEAVIRLAEEASQAELVQACQAMGQQIGAAELDLQAQSLRERPSWATAPRQPSWETRSEPSWGSAQEMPAWATSPSSGADNVAVDELRAEYDASCIGVE</sequence>
<evidence type="ECO:0000256" key="2">
    <source>
        <dbReference type="SAM" id="Phobius"/>
    </source>
</evidence>
<evidence type="ECO:0000256" key="1">
    <source>
        <dbReference type="SAM" id="MobiDB-lite"/>
    </source>
</evidence>
<keyword evidence="2" id="KW-0472">Membrane</keyword>
<feature type="region of interest" description="Disordered" evidence="1">
    <location>
        <begin position="169"/>
        <end position="206"/>
    </location>
</feature>
<proteinExistence type="predicted"/>
<comment type="caution">
    <text evidence="3">The sequence shown here is derived from an EMBL/GenBank/DDBJ whole genome shotgun (WGS) entry which is preliminary data.</text>
</comment>
<keyword evidence="2" id="KW-1133">Transmembrane helix</keyword>
<keyword evidence="4" id="KW-1185">Reference proteome</keyword>
<keyword evidence="2" id="KW-0812">Transmembrane</keyword>
<feature type="transmembrane region" description="Helical" evidence="2">
    <location>
        <begin position="44"/>
        <end position="66"/>
    </location>
</feature>
<reference evidence="3 4" key="1">
    <citation type="submission" date="2019-03" db="EMBL/GenBank/DDBJ databases">
        <title>Genomics of glacier-inhabiting Cryobacterium strains.</title>
        <authorList>
            <person name="Liu Q."/>
            <person name="Xin Y.-H."/>
        </authorList>
    </citation>
    <scope>NUCLEOTIDE SEQUENCE [LARGE SCALE GENOMIC DNA]</scope>
    <source>
        <strain evidence="3 4">Sr54</strain>
    </source>
</reference>
<evidence type="ECO:0000313" key="3">
    <source>
        <dbReference type="EMBL" id="TFD86118.1"/>
    </source>
</evidence>
<dbReference type="RefSeq" id="WP_134530245.1">
    <property type="nucleotide sequence ID" value="NZ_SOHN01000016.1"/>
</dbReference>
<organism evidence="3 4">
    <name type="scientific">Cryobacterium serini</name>
    <dbReference type="NCBI Taxonomy" id="1259201"/>
    <lineage>
        <taxon>Bacteria</taxon>
        <taxon>Bacillati</taxon>
        <taxon>Actinomycetota</taxon>
        <taxon>Actinomycetes</taxon>
        <taxon>Micrococcales</taxon>
        <taxon>Microbacteriaceae</taxon>
        <taxon>Cryobacterium</taxon>
    </lineage>
</organism>
<feature type="compositionally biased region" description="Polar residues" evidence="1">
    <location>
        <begin position="180"/>
        <end position="191"/>
    </location>
</feature>
<feature type="transmembrane region" description="Helical" evidence="2">
    <location>
        <begin position="102"/>
        <end position="120"/>
    </location>
</feature>
<evidence type="ECO:0000313" key="4">
    <source>
        <dbReference type="Proteomes" id="UP000297626"/>
    </source>
</evidence>
<dbReference type="EMBL" id="SOHN01000016">
    <property type="protein sequence ID" value="TFD86118.1"/>
    <property type="molecule type" value="Genomic_DNA"/>
</dbReference>
<feature type="transmembrane region" description="Helical" evidence="2">
    <location>
        <begin position="72"/>
        <end position="90"/>
    </location>
</feature>
<gene>
    <name evidence="3" type="ORF">E3T51_13350</name>
</gene>
<dbReference type="AlphaFoldDB" id="A0A4R9BKH6"/>
<dbReference type="Proteomes" id="UP000297626">
    <property type="component" value="Unassembled WGS sequence"/>
</dbReference>
<protein>
    <submittedName>
        <fullName evidence="3">Uncharacterized protein</fullName>
    </submittedName>
</protein>
<accession>A0A4R9BKH6</accession>